<dbReference type="RefSeq" id="WP_054721847.1">
    <property type="nucleotide sequence ID" value="NZ_AZDJ01000030.1"/>
</dbReference>
<keyword evidence="3" id="KW-0704">Schiff base</keyword>
<dbReference type="InterPro" id="IPR020625">
    <property type="entry name" value="Schiff_base-form_aldolases_AS"/>
</dbReference>
<sequence length="295" mass="31354">MFTGIITPIVTPFHRDNAQTINLNAMHLLVDHLITHGVSGIFPLGSNGEFHVVSDDERIAFASAVIQYVDHRVPVYVGTGACSTGAAVSMSQRAEAAGADALSVITPYFIKPTDDELVDYFSTVAASVHIPIILYNIPKSTGCNIPATVVEKLARIDNIQGIKDSSGNLENLQSYIDVAEATGLHVLIGSDSKISQAYEMGASGAIAGTSNLITDVVVGLDHALRSGDKERAKELQAELEPLRAALKLGTVPSILKRAIELSGIAPVGPARLPAHQPDADTDKQILMMLKHYGLK</sequence>
<evidence type="ECO:0000313" key="8">
    <source>
        <dbReference type="Proteomes" id="UP000051804"/>
    </source>
</evidence>
<gene>
    <name evidence="7" type="ORF">FD02_GL000077</name>
</gene>
<dbReference type="Proteomes" id="UP000051804">
    <property type="component" value="Unassembled WGS sequence"/>
</dbReference>
<feature type="active site" description="Schiff-base intermediate with substrate" evidence="5">
    <location>
        <position position="163"/>
    </location>
</feature>
<feature type="active site" description="Proton donor/acceptor" evidence="5">
    <location>
        <position position="135"/>
    </location>
</feature>
<dbReference type="InterPro" id="IPR002220">
    <property type="entry name" value="DapA-like"/>
</dbReference>
<dbReference type="GO" id="GO:0044281">
    <property type="term" value="P:small molecule metabolic process"/>
    <property type="evidence" value="ECO:0007669"/>
    <property type="project" value="UniProtKB-ARBA"/>
</dbReference>
<protein>
    <submittedName>
        <fullName evidence="7">Dihydrodipicolinate synthetase</fullName>
    </submittedName>
</protein>
<dbReference type="STRING" id="1291734.FD02_GL000077"/>
<keyword evidence="8" id="KW-1185">Reference proteome</keyword>
<evidence type="ECO:0000256" key="1">
    <source>
        <dbReference type="ARBA" id="ARBA00007592"/>
    </source>
</evidence>
<dbReference type="PIRSF" id="PIRSF001365">
    <property type="entry name" value="DHDPS"/>
    <property type="match status" value="1"/>
</dbReference>
<dbReference type="InterPro" id="IPR013785">
    <property type="entry name" value="Aldolase_TIM"/>
</dbReference>
<dbReference type="PANTHER" id="PTHR12128">
    <property type="entry name" value="DIHYDRODIPICOLINATE SYNTHASE"/>
    <property type="match status" value="1"/>
</dbReference>
<dbReference type="EMBL" id="AZDJ01000030">
    <property type="protein sequence ID" value="KRK70896.1"/>
    <property type="molecule type" value="Genomic_DNA"/>
</dbReference>
<dbReference type="CDD" id="cd00408">
    <property type="entry name" value="DHDPS-like"/>
    <property type="match status" value="1"/>
</dbReference>
<evidence type="ECO:0000256" key="4">
    <source>
        <dbReference type="PIRNR" id="PIRNR001365"/>
    </source>
</evidence>
<feature type="binding site" evidence="6">
    <location>
        <position position="206"/>
    </location>
    <ligand>
        <name>pyruvate</name>
        <dbReference type="ChEBI" id="CHEBI:15361"/>
    </ligand>
</feature>
<dbReference type="PROSITE" id="PS00666">
    <property type="entry name" value="DHDPS_2"/>
    <property type="match status" value="1"/>
</dbReference>
<organism evidence="7 8">
    <name type="scientific">Lacticaseibacillus nasuensis JCM 17158</name>
    <dbReference type="NCBI Taxonomy" id="1291734"/>
    <lineage>
        <taxon>Bacteria</taxon>
        <taxon>Bacillati</taxon>
        <taxon>Bacillota</taxon>
        <taxon>Bacilli</taxon>
        <taxon>Lactobacillales</taxon>
        <taxon>Lactobacillaceae</taxon>
        <taxon>Lacticaseibacillus</taxon>
    </lineage>
</organism>
<dbReference type="PRINTS" id="PR00146">
    <property type="entry name" value="DHPICSNTHASE"/>
</dbReference>
<dbReference type="GO" id="GO:0008840">
    <property type="term" value="F:4-hydroxy-tetrahydrodipicolinate synthase activity"/>
    <property type="evidence" value="ECO:0007669"/>
    <property type="project" value="TreeGrafter"/>
</dbReference>
<evidence type="ECO:0000313" key="7">
    <source>
        <dbReference type="EMBL" id="KRK70896.1"/>
    </source>
</evidence>
<name>A0A0R1JHT8_9LACO</name>
<reference evidence="7 8" key="1">
    <citation type="journal article" date="2015" name="Genome Announc.">
        <title>Expanding the biotechnology potential of lactobacilli through comparative genomics of 213 strains and associated genera.</title>
        <authorList>
            <person name="Sun Z."/>
            <person name="Harris H.M."/>
            <person name="McCann A."/>
            <person name="Guo C."/>
            <person name="Argimon S."/>
            <person name="Zhang W."/>
            <person name="Yang X."/>
            <person name="Jeffery I.B."/>
            <person name="Cooney J.C."/>
            <person name="Kagawa T.F."/>
            <person name="Liu W."/>
            <person name="Song Y."/>
            <person name="Salvetti E."/>
            <person name="Wrobel A."/>
            <person name="Rasinkangas P."/>
            <person name="Parkhill J."/>
            <person name="Rea M.C."/>
            <person name="O'Sullivan O."/>
            <person name="Ritari J."/>
            <person name="Douillard F.P."/>
            <person name="Paul Ross R."/>
            <person name="Yang R."/>
            <person name="Briner A.E."/>
            <person name="Felis G.E."/>
            <person name="de Vos W.M."/>
            <person name="Barrangou R."/>
            <person name="Klaenhammer T.R."/>
            <person name="Caufield P.W."/>
            <person name="Cui Y."/>
            <person name="Zhang H."/>
            <person name="O'Toole P.W."/>
        </authorList>
    </citation>
    <scope>NUCLEOTIDE SEQUENCE [LARGE SCALE GENOMIC DNA]</scope>
    <source>
        <strain evidence="7 8">JCM 17158</strain>
    </source>
</reference>
<comment type="similarity">
    <text evidence="1 4">Belongs to the DapA family.</text>
</comment>
<dbReference type="AlphaFoldDB" id="A0A0R1JHT8"/>
<dbReference type="PANTHER" id="PTHR12128:SF66">
    <property type="entry name" value="4-HYDROXY-2-OXOGLUTARATE ALDOLASE, MITOCHONDRIAL"/>
    <property type="match status" value="1"/>
</dbReference>
<accession>A0A0R1JHT8</accession>
<evidence type="ECO:0000256" key="6">
    <source>
        <dbReference type="PIRSR" id="PIRSR001365-2"/>
    </source>
</evidence>
<dbReference type="Gene3D" id="3.20.20.70">
    <property type="entry name" value="Aldolase class I"/>
    <property type="match status" value="1"/>
</dbReference>
<comment type="caution">
    <text evidence="7">The sequence shown here is derived from an EMBL/GenBank/DDBJ whole genome shotgun (WGS) entry which is preliminary data.</text>
</comment>
<dbReference type="PATRIC" id="fig|1291734.4.peg.82"/>
<keyword evidence="2 4" id="KW-0456">Lyase</keyword>
<evidence type="ECO:0000256" key="5">
    <source>
        <dbReference type="PIRSR" id="PIRSR001365-1"/>
    </source>
</evidence>
<dbReference type="SMART" id="SM01130">
    <property type="entry name" value="DHDPS"/>
    <property type="match status" value="1"/>
</dbReference>
<dbReference type="OrthoDB" id="9771791at2"/>
<dbReference type="Pfam" id="PF00701">
    <property type="entry name" value="DHDPS"/>
    <property type="match status" value="1"/>
</dbReference>
<proteinExistence type="inferred from homology"/>
<evidence type="ECO:0000256" key="3">
    <source>
        <dbReference type="ARBA" id="ARBA00023270"/>
    </source>
</evidence>
<dbReference type="SUPFAM" id="SSF51569">
    <property type="entry name" value="Aldolase"/>
    <property type="match status" value="1"/>
</dbReference>
<evidence type="ECO:0000256" key="2">
    <source>
        <dbReference type="ARBA" id="ARBA00023239"/>
    </source>
</evidence>